<dbReference type="SUPFAM" id="SSF51161">
    <property type="entry name" value="Trimeric LpxA-like enzymes"/>
    <property type="match status" value="1"/>
</dbReference>
<feature type="domain" description="PglD N-terminal" evidence="4">
    <location>
        <begin position="1"/>
        <end position="65"/>
    </location>
</feature>
<feature type="active site" description="Proton acceptor" evidence="2">
    <location>
        <position position="121"/>
    </location>
</feature>
<protein>
    <submittedName>
        <fullName evidence="5">Acetyltransferase</fullName>
    </submittedName>
</protein>
<evidence type="ECO:0000313" key="5">
    <source>
        <dbReference type="EMBL" id="BCE47473.1"/>
    </source>
</evidence>
<dbReference type="InterPro" id="IPR041561">
    <property type="entry name" value="PglD_N"/>
</dbReference>
<feature type="site" description="Increases basicity of active site His" evidence="2">
    <location>
        <position position="122"/>
    </location>
</feature>
<dbReference type="RefSeq" id="WP_011086430.1">
    <property type="nucleotide sequence ID" value="NZ_CP055233.1"/>
</dbReference>
<name>A0A809Z7Q4_9BRAD</name>
<feature type="binding site" evidence="3">
    <location>
        <position position="54"/>
    </location>
    <ligand>
        <name>substrate</name>
    </ligand>
</feature>
<evidence type="ECO:0000256" key="1">
    <source>
        <dbReference type="ARBA" id="ARBA00007274"/>
    </source>
</evidence>
<dbReference type="Gene3D" id="3.40.50.20">
    <property type="match status" value="1"/>
</dbReference>
<comment type="similarity">
    <text evidence="1">Belongs to the transferase hexapeptide repeat family.</text>
</comment>
<dbReference type="InterPro" id="IPR011004">
    <property type="entry name" value="Trimer_LpxA-like_sf"/>
</dbReference>
<dbReference type="AlphaFoldDB" id="A0A809Z7Q4"/>
<keyword evidence="5" id="KW-0808">Transferase</keyword>
<feature type="binding site" evidence="3">
    <location>
        <position position="130"/>
    </location>
    <ligand>
        <name>acetyl-CoA</name>
        <dbReference type="ChEBI" id="CHEBI:57288"/>
    </ligand>
</feature>
<dbReference type="EMBL" id="AP023094">
    <property type="protein sequence ID" value="BCE47473.1"/>
    <property type="molecule type" value="Genomic_DNA"/>
</dbReference>
<evidence type="ECO:0000256" key="2">
    <source>
        <dbReference type="PIRSR" id="PIRSR620019-1"/>
    </source>
</evidence>
<organism evidence="5">
    <name type="scientific">Bradyrhizobium diazoefficiens</name>
    <dbReference type="NCBI Taxonomy" id="1355477"/>
    <lineage>
        <taxon>Bacteria</taxon>
        <taxon>Pseudomonadati</taxon>
        <taxon>Pseudomonadota</taxon>
        <taxon>Alphaproteobacteria</taxon>
        <taxon>Hyphomicrobiales</taxon>
        <taxon>Nitrobacteraceae</taxon>
        <taxon>Bradyrhizobium</taxon>
    </lineage>
</organism>
<dbReference type="InterPro" id="IPR020019">
    <property type="entry name" value="AcTrfase_PglD-like"/>
</dbReference>
<dbReference type="OMA" id="GAHCIIN"/>
<dbReference type="Pfam" id="PF17836">
    <property type="entry name" value="PglD_N"/>
    <property type="match status" value="1"/>
</dbReference>
<dbReference type="GO" id="GO:0016740">
    <property type="term" value="F:transferase activity"/>
    <property type="evidence" value="ECO:0007669"/>
    <property type="project" value="UniProtKB-KW"/>
</dbReference>
<dbReference type="NCBIfam" id="TIGR03570">
    <property type="entry name" value="NeuD_NnaD"/>
    <property type="match status" value="1"/>
</dbReference>
<accession>A0A809Z7Q4</accession>
<gene>
    <name evidence="5" type="ORF">XF4B_38220</name>
</gene>
<sequence length="192" mass="19822">MVADAALSLAGHKIVGFLDDNPSLSGRSIMGLPVLGPISAWRDHNIDGLIPAIGANRARRDIMQRETSRNAKAITIVHPCATVSTWAELKAGIVAFAGAIVNAYAKIGQNVIINTGAIVEHDCEIGDHAHVAPGCYLGGEVKIGEGSLLGLGSRVLPGVSIGNWCVIGAGAVVTEDVADHATVVGVPARRVR</sequence>
<evidence type="ECO:0000256" key="3">
    <source>
        <dbReference type="PIRSR" id="PIRSR620019-2"/>
    </source>
</evidence>
<proteinExistence type="inferred from homology"/>
<dbReference type="PANTHER" id="PTHR43300">
    <property type="entry name" value="ACETYLTRANSFERASE"/>
    <property type="match status" value="1"/>
</dbReference>
<reference evidence="5" key="1">
    <citation type="submission" date="2020-05" db="EMBL/GenBank/DDBJ databases">
        <title>Complete genome sequence of Bradyrhizobium diazoefficiens XF4 isolated from soybean nodule.</title>
        <authorList>
            <person name="Noda R."/>
            <person name="Kakizaki K."/>
            <person name="Minamisawa K."/>
        </authorList>
    </citation>
    <scope>NUCLEOTIDE SEQUENCE</scope>
    <source>
        <strain evidence="5">XF4</strain>
    </source>
</reference>
<dbReference type="InterPro" id="IPR001451">
    <property type="entry name" value="Hexapep"/>
</dbReference>
<dbReference type="InterPro" id="IPR050179">
    <property type="entry name" value="Trans_hexapeptide_repeat"/>
</dbReference>
<dbReference type="Gene3D" id="2.160.10.10">
    <property type="entry name" value="Hexapeptide repeat proteins"/>
    <property type="match status" value="1"/>
</dbReference>
<dbReference type="PANTHER" id="PTHR43300:SF7">
    <property type="entry name" value="UDP-N-ACETYLBACILLOSAMINE N-ACETYLTRANSFERASE"/>
    <property type="match status" value="1"/>
</dbReference>
<dbReference type="CDD" id="cd03360">
    <property type="entry name" value="LbH_AT_putative"/>
    <property type="match status" value="1"/>
</dbReference>
<dbReference type="Pfam" id="PF00132">
    <property type="entry name" value="Hexapep"/>
    <property type="match status" value="2"/>
</dbReference>
<evidence type="ECO:0000259" key="4">
    <source>
        <dbReference type="Pfam" id="PF17836"/>
    </source>
</evidence>